<evidence type="ECO:0000313" key="1">
    <source>
        <dbReference type="EMBL" id="EUA88450.1"/>
    </source>
</evidence>
<sequence>MAAVHHRGEHYRFDTDALDSYLTPKTPTAADPDAIRRKGRGIAYTRTAFAYLFRLAWPRQSTGSDYFFHPDFVAVRDFRHSRAARLPCWTCPRHKPTTLCAQQFPTEVSLA</sequence>
<accession>A0ABP3ADX9</accession>
<proteinExistence type="predicted"/>
<dbReference type="Proteomes" id="UP000020681">
    <property type="component" value="Unassembled WGS sequence"/>
</dbReference>
<organism evidence="1 2">
    <name type="scientific">Mycobacterium ulcerans str. Harvey</name>
    <dbReference type="NCBI Taxonomy" id="1299332"/>
    <lineage>
        <taxon>Bacteria</taxon>
        <taxon>Bacillati</taxon>
        <taxon>Actinomycetota</taxon>
        <taxon>Actinomycetes</taxon>
        <taxon>Mycobacteriales</taxon>
        <taxon>Mycobacteriaceae</taxon>
        <taxon>Mycobacterium</taxon>
        <taxon>Mycobacterium ulcerans group</taxon>
    </lineage>
</organism>
<reference evidence="1 2" key="1">
    <citation type="submission" date="2014-01" db="EMBL/GenBank/DDBJ databases">
        <authorList>
            <person name="Dobos K."/>
            <person name="Lenaerts A."/>
            <person name="Ordway D."/>
            <person name="DeGroote M.A."/>
            <person name="Parker T."/>
            <person name="Sizemore C."/>
            <person name="Tallon L.J."/>
            <person name="Sadzewicz L.K."/>
            <person name="Sengamalay N."/>
            <person name="Fraser C.M."/>
            <person name="Hine E."/>
            <person name="Shefchek K.A."/>
            <person name="Das S.P."/>
            <person name="Tettelin H."/>
        </authorList>
    </citation>
    <scope>NUCLEOTIDE SEQUENCE [LARGE SCALE GENOMIC DNA]</scope>
    <source>
        <strain evidence="1 2">Harvey</strain>
    </source>
</reference>
<comment type="caution">
    <text evidence="1">The sequence shown here is derived from an EMBL/GenBank/DDBJ whole genome shotgun (WGS) entry which is preliminary data.</text>
</comment>
<protein>
    <submittedName>
        <fullName evidence="1">Uncharacterized protein</fullName>
    </submittedName>
</protein>
<name>A0ABP3ADX9_MYCUL</name>
<evidence type="ECO:0000313" key="2">
    <source>
        <dbReference type="Proteomes" id="UP000020681"/>
    </source>
</evidence>
<gene>
    <name evidence="1" type="ORF">I551_5083</name>
</gene>
<dbReference type="EMBL" id="JAOL01000139">
    <property type="protein sequence ID" value="EUA88450.1"/>
    <property type="molecule type" value="Genomic_DNA"/>
</dbReference>
<keyword evidence="2" id="KW-1185">Reference proteome</keyword>